<proteinExistence type="predicted"/>
<dbReference type="AlphaFoldDB" id="X6MJP7"/>
<dbReference type="Proteomes" id="UP000023152">
    <property type="component" value="Unassembled WGS sequence"/>
</dbReference>
<keyword evidence="2" id="KW-1185">Reference proteome</keyword>
<accession>X6MJP7</accession>
<reference evidence="1 2" key="1">
    <citation type="journal article" date="2013" name="Curr. Biol.">
        <title>The Genome of the Foraminiferan Reticulomyxa filosa.</title>
        <authorList>
            <person name="Glockner G."/>
            <person name="Hulsmann N."/>
            <person name="Schleicher M."/>
            <person name="Noegel A.A."/>
            <person name="Eichinger L."/>
            <person name="Gallinger C."/>
            <person name="Pawlowski J."/>
            <person name="Sierra R."/>
            <person name="Euteneuer U."/>
            <person name="Pillet L."/>
            <person name="Moustafa A."/>
            <person name="Platzer M."/>
            <person name="Groth M."/>
            <person name="Szafranski K."/>
            <person name="Schliwa M."/>
        </authorList>
    </citation>
    <scope>NUCLEOTIDE SEQUENCE [LARGE SCALE GENOMIC DNA]</scope>
</reference>
<sequence length="209" mass="25035">MSAEERNELRKYHGQQLIESEVGLLPKATWKKSFFGKIDCSNIEWPTIHGKHINSWDKLLQEMKICKWITECHDQNNGAISQAAQHDEDIDHTDLVRYKLGLRSYFETTKANLYECMYEWKYQTLCDPNNDHPLERLLKEQEMEWKEIIGEEEEEERKRRRKCFTEKVFETYFCCRSSAKRTDKCKGKRSEGETMKDFDHMSFSFIVII</sequence>
<evidence type="ECO:0000313" key="2">
    <source>
        <dbReference type="Proteomes" id="UP000023152"/>
    </source>
</evidence>
<dbReference type="EMBL" id="ASPP01020224">
    <property type="protein sequence ID" value="ETO14084.1"/>
    <property type="molecule type" value="Genomic_DNA"/>
</dbReference>
<feature type="non-terminal residue" evidence="1">
    <location>
        <position position="209"/>
    </location>
</feature>
<protein>
    <submittedName>
        <fullName evidence="1">Uncharacterized protein</fullName>
    </submittedName>
</protein>
<evidence type="ECO:0000313" key="1">
    <source>
        <dbReference type="EMBL" id="ETO14084.1"/>
    </source>
</evidence>
<comment type="caution">
    <text evidence="1">The sequence shown here is derived from an EMBL/GenBank/DDBJ whole genome shotgun (WGS) entry which is preliminary data.</text>
</comment>
<name>X6MJP7_RETFI</name>
<gene>
    <name evidence="1" type="ORF">RFI_23284</name>
</gene>
<organism evidence="1 2">
    <name type="scientific">Reticulomyxa filosa</name>
    <dbReference type="NCBI Taxonomy" id="46433"/>
    <lineage>
        <taxon>Eukaryota</taxon>
        <taxon>Sar</taxon>
        <taxon>Rhizaria</taxon>
        <taxon>Retaria</taxon>
        <taxon>Foraminifera</taxon>
        <taxon>Monothalamids</taxon>
        <taxon>Reticulomyxidae</taxon>
        <taxon>Reticulomyxa</taxon>
    </lineage>
</organism>